<reference evidence="2 3" key="1">
    <citation type="submission" date="2019-08" db="EMBL/GenBank/DDBJ databases">
        <title>Genome of Psychroserpens burtonensis ACAM 167.</title>
        <authorList>
            <person name="Bowman J.P."/>
        </authorList>
    </citation>
    <scope>NUCLEOTIDE SEQUENCE [LARGE SCALE GENOMIC DNA]</scope>
    <source>
        <strain evidence="2 3">ACAM 167</strain>
    </source>
</reference>
<evidence type="ECO:0000313" key="2">
    <source>
        <dbReference type="EMBL" id="TXE15822.1"/>
    </source>
</evidence>
<organism evidence="2 3">
    <name type="scientific">Psychroserpens burtonensis</name>
    <dbReference type="NCBI Taxonomy" id="49278"/>
    <lineage>
        <taxon>Bacteria</taxon>
        <taxon>Pseudomonadati</taxon>
        <taxon>Bacteroidota</taxon>
        <taxon>Flavobacteriia</taxon>
        <taxon>Flavobacteriales</taxon>
        <taxon>Flavobacteriaceae</taxon>
        <taxon>Psychroserpens</taxon>
    </lineage>
</organism>
<dbReference type="Proteomes" id="UP000321938">
    <property type="component" value="Unassembled WGS sequence"/>
</dbReference>
<dbReference type="RefSeq" id="WP_147231991.1">
    <property type="nucleotide sequence ID" value="NZ_VOSB01000024.1"/>
</dbReference>
<name>A0A5C7B6Z4_9FLAO</name>
<accession>A0A5C7B6Z4</accession>
<sequence>MKFTITLICFLLSFYAFAQETTSNYRTKKVVVRDSVKVDTVSINSNWFFLRTTNQMLIDTSYYKVDFAKALLTFKKAVEVDSVEISYLRYPDFLTRKYAQLDEKIIVENTDNLQRLYKLNQSNIQRDYTPFGGLSTSGSISRGVTLGNNQNSVLNSELDLQISGKLSDKVSLRASIQDANIPLQESGYSQRLDEFDQVFIELFSEDWNIRAGDIDLTNTNSYFANFTKRVQGLQVSANFGDDDSKTNLFASGALVRGQFTTSQFTAQEGNQGPYKLTGPNNQLFVLIVSGSEIVYVNGLPIERGENKDYIIDYNAGEIIFNSTFSMTSEMRITVDYQFSERNFSRFTIFGGGAYESEKLKLGVSVYSEADAKNQPLQQNLSAEQVEILANAGDDQLLMVAPSDVSEAFDDNRILYRKDVINGIERFVFSNNEDDDLFSVRFTLVGANLGNYVLINSNAVENIYEYVDPINGVLQGSYEPIVRLIAPEKLQVAVVNGSYKPTEQTDVFFELAGSKNDVNLFSNIDDGNNNGFAAKLRVNQNIIKTDSLWNLNANIDADLINKYFTTIQRLYRAEFNRDWNLENPLGNQSLLSSGLELVHPKKGVASYQFEHLNYSENFNGNRHNVFANLQLNQFNIFSNSSFLSNKSSVSTSTFVRSFNRVTYNFKTQWVGTRIALEDNEQRDRESDILTNLSQRFNSYEVFTGIGDSTGVFVEIGYKHRVNDSLRGNEVKRVNTSNTYYLKSKIIQNKNTNLGVYTNFRKLKSEDDTVEDENSLNSRLNFNQKLWNNLVLLNTVFETNSGTLPQQDFTYVGVEPGQGAYTWIDYNENGIQELNEFEVAQFADQGEFIRVLLPNQVFVRTHQNRFSQTLTINPQQWSVSEEKGKRFWSHFYNQTSYLVDRKNRREGEEFDLNPFATDDLNQLALNKSIRNVLFFNRGKQKYTTSYTYLANTNRTTLSIGFQENKIESHQLQFNHKFWTNWLVNLESSLQNNESLSENFATRNFNLDEVRFQPKLSYIFNENARFDVFYQYTSKDNTIGSMEQLLQNNYGLSFTYNNANKIALTGEVNFFKNEFTGNANTPVAYQILEGLQPGNNFTWSLLAQKKLTKFLDLNLNYFGRKTETSKTIHTGTVQLKAYF</sequence>
<proteinExistence type="predicted"/>
<feature type="signal peptide" evidence="1">
    <location>
        <begin position="1"/>
        <end position="18"/>
    </location>
</feature>
<evidence type="ECO:0000256" key="1">
    <source>
        <dbReference type="SAM" id="SignalP"/>
    </source>
</evidence>
<dbReference type="AlphaFoldDB" id="A0A5C7B6Z4"/>
<dbReference type="EMBL" id="VOSB01000024">
    <property type="protein sequence ID" value="TXE15822.1"/>
    <property type="molecule type" value="Genomic_DNA"/>
</dbReference>
<comment type="caution">
    <text evidence="2">The sequence shown here is derived from an EMBL/GenBank/DDBJ whole genome shotgun (WGS) entry which is preliminary data.</text>
</comment>
<keyword evidence="1" id="KW-0732">Signal</keyword>
<evidence type="ECO:0008006" key="4">
    <source>
        <dbReference type="Google" id="ProtNLM"/>
    </source>
</evidence>
<protein>
    <recommendedName>
        <fullName evidence="4">DUF2460 domain-containing protein</fullName>
    </recommendedName>
</protein>
<dbReference type="STRING" id="1123037.GCA_000425305_03176"/>
<feature type="chain" id="PRO_5022791872" description="DUF2460 domain-containing protein" evidence="1">
    <location>
        <begin position="19"/>
        <end position="1136"/>
    </location>
</feature>
<dbReference type="OrthoDB" id="9815802at2"/>
<keyword evidence="3" id="KW-1185">Reference proteome</keyword>
<gene>
    <name evidence="2" type="ORF">ES692_15115</name>
</gene>
<evidence type="ECO:0000313" key="3">
    <source>
        <dbReference type="Proteomes" id="UP000321938"/>
    </source>
</evidence>